<dbReference type="GO" id="GO:0005743">
    <property type="term" value="C:mitochondrial inner membrane"/>
    <property type="evidence" value="ECO:0007669"/>
    <property type="project" value="UniProtKB-SubCell"/>
</dbReference>
<comment type="similarity">
    <text evidence="3">Belongs to the universal ribosomal protein uL10 family.</text>
</comment>
<evidence type="ECO:0000256" key="9">
    <source>
        <dbReference type="ARBA" id="ARBA00022989"/>
    </source>
</evidence>
<comment type="caution">
    <text evidence="16">The sequence shown here is derived from an EMBL/GenBank/DDBJ whole genome shotgun (WGS) entry which is preliminary data.</text>
</comment>
<evidence type="ECO:0000313" key="17">
    <source>
        <dbReference type="Proteomes" id="UP000011668"/>
    </source>
</evidence>
<dbReference type="InterPro" id="IPR014851">
    <property type="entry name" value="BCS1_N"/>
</dbReference>
<keyword evidence="4" id="KW-0812">Transmembrane</keyword>
<keyword evidence="17" id="KW-1185">Reference proteome</keyword>
<keyword evidence="11" id="KW-0472">Membrane</keyword>
<keyword evidence="10" id="KW-0496">Mitochondrion</keyword>
<comment type="catalytic activity">
    <reaction evidence="12">
        <text>ATP + H2O = ADP + phosphate + H(+)</text>
        <dbReference type="Rhea" id="RHEA:13065"/>
        <dbReference type="ChEBI" id="CHEBI:15377"/>
        <dbReference type="ChEBI" id="CHEBI:15378"/>
        <dbReference type="ChEBI" id="CHEBI:30616"/>
        <dbReference type="ChEBI" id="CHEBI:43474"/>
        <dbReference type="ChEBI" id="CHEBI:456216"/>
    </reaction>
    <physiologicalReaction direction="left-to-right" evidence="12">
        <dbReference type="Rhea" id="RHEA:13066"/>
    </physiologicalReaction>
</comment>
<name>L8X1L4_THACA</name>
<organism evidence="16 17">
    <name type="scientific">Thanatephorus cucumeris (strain AG1-IA)</name>
    <name type="common">Rice sheath blight fungus</name>
    <name type="synonym">Rhizoctonia solani</name>
    <dbReference type="NCBI Taxonomy" id="983506"/>
    <lineage>
        <taxon>Eukaryota</taxon>
        <taxon>Fungi</taxon>
        <taxon>Dikarya</taxon>
        <taxon>Basidiomycota</taxon>
        <taxon>Agaricomycotina</taxon>
        <taxon>Agaricomycetes</taxon>
        <taxon>Cantharellales</taxon>
        <taxon>Ceratobasidiaceae</taxon>
        <taxon>Rhizoctonia</taxon>
        <taxon>Rhizoctonia solani AG-1</taxon>
    </lineage>
</organism>
<evidence type="ECO:0000256" key="4">
    <source>
        <dbReference type="ARBA" id="ARBA00022692"/>
    </source>
</evidence>
<evidence type="ECO:0000256" key="7">
    <source>
        <dbReference type="ARBA" id="ARBA00022801"/>
    </source>
</evidence>
<dbReference type="FunFam" id="3.40.50.300:FF:000768">
    <property type="entry name" value="Probable mitochondrial chaperone bcs1"/>
    <property type="match status" value="1"/>
</dbReference>
<dbReference type="InterPro" id="IPR003959">
    <property type="entry name" value="ATPase_AAA_core"/>
</dbReference>
<keyword evidence="8 13" id="KW-0067">ATP-binding</keyword>
<comment type="subcellular location">
    <subcellularLocation>
        <location evidence="1">Mitochondrion inner membrane</location>
        <topology evidence="1">Single-pass membrane protein</topology>
    </subcellularLocation>
</comment>
<evidence type="ECO:0000259" key="14">
    <source>
        <dbReference type="SMART" id="SM00382"/>
    </source>
</evidence>
<comment type="similarity">
    <text evidence="2">Belongs to the AAA ATPase family. BCS1 subfamily.</text>
</comment>
<proteinExistence type="inferred from homology"/>
<evidence type="ECO:0000256" key="12">
    <source>
        <dbReference type="ARBA" id="ARBA00048778"/>
    </source>
</evidence>
<dbReference type="InterPro" id="IPR057495">
    <property type="entry name" value="AAA_lid_BCS1"/>
</dbReference>
<dbReference type="GO" id="GO:0016887">
    <property type="term" value="F:ATP hydrolysis activity"/>
    <property type="evidence" value="ECO:0007669"/>
    <property type="project" value="InterPro"/>
</dbReference>
<keyword evidence="6" id="KW-0999">Mitochondrion inner membrane</keyword>
<evidence type="ECO:0000256" key="5">
    <source>
        <dbReference type="ARBA" id="ARBA00022741"/>
    </source>
</evidence>
<dbReference type="Pfam" id="PF08740">
    <property type="entry name" value="BCS1_N"/>
    <property type="match status" value="1"/>
</dbReference>
<dbReference type="PANTHER" id="PTHR23070">
    <property type="entry name" value="BCS1 AAA-TYPE ATPASE"/>
    <property type="match status" value="1"/>
</dbReference>
<dbReference type="HOGENOM" id="CLU_415718_0_0_1"/>
<dbReference type="Gene3D" id="3.40.50.300">
    <property type="entry name" value="P-loop containing nucleotide triphosphate hydrolases"/>
    <property type="match status" value="1"/>
</dbReference>
<dbReference type="OrthoDB" id="10251412at2759"/>
<dbReference type="Pfam" id="PF25426">
    <property type="entry name" value="AAA_lid_BCS1"/>
    <property type="match status" value="1"/>
</dbReference>
<gene>
    <name evidence="16" type="ORF">AG1IA_01847</name>
</gene>
<evidence type="ECO:0000256" key="10">
    <source>
        <dbReference type="ARBA" id="ARBA00023128"/>
    </source>
</evidence>
<keyword evidence="7" id="KW-0378">Hydrolase</keyword>
<protein>
    <submittedName>
        <fullName evidence="16">Bcs1p-like protein</fullName>
    </submittedName>
</protein>
<dbReference type="AlphaFoldDB" id="L8X1L4"/>
<dbReference type="InterPro" id="IPR027417">
    <property type="entry name" value="P-loop_NTPase"/>
</dbReference>
<dbReference type="SMART" id="SM01024">
    <property type="entry name" value="BCS1_N"/>
    <property type="match status" value="1"/>
</dbReference>
<dbReference type="InterPro" id="IPR050747">
    <property type="entry name" value="Mitochondrial_chaperone_BCS1"/>
</dbReference>
<dbReference type="GO" id="GO:0034551">
    <property type="term" value="P:mitochondrial respiratory chain complex III assembly"/>
    <property type="evidence" value="ECO:0007669"/>
    <property type="project" value="UniProtKB-ARBA"/>
</dbReference>
<dbReference type="SMART" id="SM00382">
    <property type="entry name" value="AAA"/>
    <property type="match status" value="1"/>
</dbReference>
<evidence type="ECO:0000256" key="13">
    <source>
        <dbReference type="RuleBase" id="RU003651"/>
    </source>
</evidence>
<keyword evidence="9" id="KW-1133">Transmembrane helix</keyword>
<dbReference type="CDD" id="cd19510">
    <property type="entry name" value="RecA-like_BCS1"/>
    <property type="match status" value="1"/>
</dbReference>
<dbReference type="GO" id="GO:0005524">
    <property type="term" value="F:ATP binding"/>
    <property type="evidence" value="ECO:0007669"/>
    <property type="project" value="UniProtKB-KW"/>
</dbReference>
<evidence type="ECO:0000256" key="8">
    <source>
        <dbReference type="ARBA" id="ARBA00022840"/>
    </source>
</evidence>
<dbReference type="InterPro" id="IPR003593">
    <property type="entry name" value="AAA+_ATPase"/>
</dbReference>
<dbReference type="SUPFAM" id="SSF160369">
    <property type="entry name" value="Ribosomal protein L10-like"/>
    <property type="match status" value="1"/>
</dbReference>
<dbReference type="STRING" id="983506.L8X1L4"/>
<dbReference type="InterPro" id="IPR003960">
    <property type="entry name" value="ATPase_AAA_CS"/>
</dbReference>
<evidence type="ECO:0000256" key="2">
    <source>
        <dbReference type="ARBA" id="ARBA00007448"/>
    </source>
</evidence>
<dbReference type="PROSITE" id="PS00674">
    <property type="entry name" value="AAA"/>
    <property type="match status" value="1"/>
</dbReference>
<keyword evidence="5 13" id="KW-0547">Nucleotide-binding</keyword>
<dbReference type="SUPFAM" id="SSF52540">
    <property type="entry name" value="P-loop containing nucleoside triphosphate hydrolases"/>
    <property type="match status" value="1"/>
</dbReference>
<dbReference type="EMBL" id="AFRT01000407">
    <property type="protein sequence ID" value="ELU44120.1"/>
    <property type="molecule type" value="Genomic_DNA"/>
</dbReference>
<evidence type="ECO:0000256" key="3">
    <source>
        <dbReference type="ARBA" id="ARBA00008889"/>
    </source>
</evidence>
<accession>L8X1L4</accession>
<reference evidence="16 17" key="1">
    <citation type="journal article" date="2013" name="Nat. Commun.">
        <title>The evolution and pathogenic mechanisms of the rice sheath blight pathogen.</title>
        <authorList>
            <person name="Zheng A."/>
            <person name="Lin R."/>
            <person name="Xu L."/>
            <person name="Qin P."/>
            <person name="Tang C."/>
            <person name="Ai P."/>
            <person name="Zhang D."/>
            <person name="Liu Y."/>
            <person name="Sun Z."/>
            <person name="Feng H."/>
            <person name="Wang Y."/>
            <person name="Chen Y."/>
            <person name="Liang X."/>
            <person name="Fu R."/>
            <person name="Li Q."/>
            <person name="Zhang J."/>
            <person name="Yu X."/>
            <person name="Xie Z."/>
            <person name="Ding L."/>
            <person name="Guan P."/>
            <person name="Tang J."/>
            <person name="Liang Y."/>
            <person name="Wang S."/>
            <person name="Deng Q."/>
            <person name="Li S."/>
            <person name="Zhu J."/>
            <person name="Wang L."/>
            <person name="Liu H."/>
            <person name="Li P."/>
        </authorList>
    </citation>
    <scope>NUCLEOTIDE SEQUENCE [LARGE SCALE GENOMIC DNA]</scope>
    <source>
        <strain evidence="17">AG-1 IA</strain>
    </source>
</reference>
<evidence type="ECO:0000256" key="6">
    <source>
        <dbReference type="ARBA" id="ARBA00022792"/>
    </source>
</evidence>
<dbReference type="Pfam" id="PF00004">
    <property type="entry name" value="AAA"/>
    <property type="match status" value="1"/>
</dbReference>
<feature type="domain" description="BCS1 N-terminal" evidence="15">
    <location>
        <begin position="1"/>
        <end position="180"/>
    </location>
</feature>
<dbReference type="Proteomes" id="UP000011668">
    <property type="component" value="Unassembled WGS sequence"/>
</dbReference>
<dbReference type="InterPro" id="IPR043141">
    <property type="entry name" value="Ribosomal_uL10-like_sf"/>
</dbReference>
<sequence length="660" mass="71757">MGVGVGLTVLRRSATLLTTLAQRRLLVSLEIPIRDHSHAWFLEWMAHQAKSRTAHGSGIRIHSHQLAVETNKTTHSNGASDVTFSLVPAPGTHWFRYRGAWIQVKRERQEKLLDLNSGSPWETVTLTTLARDRALFSSLLAEARDLALQGNEGRTVVYIARGIEWAQFGRPRRKRELGSVVLADGVADNIVQDIKSFMNRGKWYTERGIPYRRGYLLHGPPGSGKSSFIQALAGSLGYNICVLNISERGLTDDKLNYLLAHVPERSFVLLEDIDAAFNKRVQTSDDGYQSGVTFSGLLNALDGVASGEERIVFMTTNHLSRLDPALVRPGRVDLIQLLDDAQPDQAAQLFARFYGRGQSEQGEGKEEIADRLDVQALAQKVKDITTSEIGQGKRASMAALQGHFILHDAQSAVDTLTNSAFRTIAPISRRWYASTIPIAPPKPPKPPAPPADPNRIYTSRKAALYSEYSSTIQGSPFFVILGHQNFSVAKFTALRKDLAKIKPSKGAPADQRPAKLSVIRHAIFGAAVKAAQPQAAPLISNVQGPAAILAFPSLDPPHLKSVLRVIERAVPKPRAGDPAGEVKPTIHVIGAYAEGRVFQAAGIQALSALPTLDTLRAQLVGLLSAPAAQIAGVLDQARGGRLSRTLEGLKASLEENQKEG</sequence>
<dbReference type="Gene3D" id="3.30.70.1730">
    <property type="match status" value="1"/>
</dbReference>
<evidence type="ECO:0000259" key="15">
    <source>
        <dbReference type="SMART" id="SM01024"/>
    </source>
</evidence>
<evidence type="ECO:0000256" key="11">
    <source>
        <dbReference type="ARBA" id="ARBA00023136"/>
    </source>
</evidence>
<evidence type="ECO:0000313" key="16">
    <source>
        <dbReference type="EMBL" id="ELU44120.1"/>
    </source>
</evidence>
<evidence type="ECO:0000256" key="1">
    <source>
        <dbReference type="ARBA" id="ARBA00004434"/>
    </source>
</evidence>
<feature type="domain" description="AAA+ ATPase" evidence="14">
    <location>
        <begin position="211"/>
        <end position="342"/>
    </location>
</feature>